<dbReference type="EMBL" id="BMAV01000278">
    <property type="protein sequence ID" value="GFY37382.1"/>
    <property type="molecule type" value="Genomic_DNA"/>
</dbReference>
<gene>
    <name evidence="1" type="ORF">TNIN_424791</name>
</gene>
<dbReference type="Proteomes" id="UP000886998">
    <property type="component" value="Unassembled WGS sequence"/>
</dbReference>
<dbReference type="OrthoDB" id="10535490at2759"/>
<name>A0A8X7BP23_9ARAC</name>
<protein>
    <submittedName>
        <fullName evidence="1">Uncharacterized protein</fullName>
    </submittedName>
</protein>
<proteinExistence type="predicted"/>
<comment type="caution">
    <text evidence="1">The sequence shown here is derived from an EMBL/GenBank/DDBJ whole genome shotgun (WGS) entry which is preliminary data.</text>
</comment>
<reference evidence="1" key="1">
    <citation type="submission" date="2020-08" db="EMBL/GenBank/DDBJ databases">
        <title>Multicomponent nature underlies the extraordinary mechanical properties of spider dragline silk.</title>
        <authorList>
            <person name="Kono N."/>
            <person name="Nakamura H."/>
            <person name="Mori M."/>
            <person name="Yoshida Y."/>
            <person name="Ohtoshi R."/>
            <person name="Malay A.D."/>
            <person name="Moran D.A.P."/>
            <person name="Tomita M."/>
            <person name="Numata K."/>
            <person name="Arakawa K."/>
        </authorList>
    </citation>
    <scope>NUCLEOTIDE SEQUENCE</scope>
</reference>
<evidence type="ECO:0000313" key="2">
    <source>
        <dbReference type="Proteomes" id="UP000886998"/>
    </source>
</evidence>
<dbReference type="AlphaFoldDB" id="A0A8X7BP23"/>
<accession>A0A8X7BP23</accession>
<keyword evidence="2" id="KW-1185">Reference proteome</keyword>
<organism evidence="1 2">
    <name type="scientific">Trichonephila inaurata madagascariensis</name>
    <dbReference type="NCBI Taxonomy" id="2747483"/>
    <lineage>
        <taxon>Eukaryota</taxon>
        <taxon>Metazoa</taxon>
        <taxon>Ecdysozoa</taxon>
        <taxon>Arthropoda</taxon>
        <taxon>Chelicerata</taxon>
        <taxon>Arachnida</taxon>
        <taxon>Araneae</taxon>
        <taxon>Araneomorphae</taxon>
        <taxon>Entelegynae</taxon>
        <taxon>Araneoidea</taxon>
        <taxon>Nephilidae</taxon>
        <taxon>Trichonephila</taxon>
        <taxon>Trichonephila inaurata</taxon>
    </lineage>
</organism>
<sequence length="74" mass="8575">MENANLWLLTREQLSGTQSSHIDGAIEQSYRKQDANFIRERGVSLNLPLLPINADSEYTYSFYMARCYEHQTGM</sequence>
<evidence type="ECO:0000313" key="1">
    <source>
        <dbReference type="EMBL" id="GFY37382.1"/>
    </source>
</evidence>